<protein>
    <recommendedName>
        <fullName evidence="3">Carbohydrate kinase FGGY C-terminal domain-containing protein</fullName>
    </recommendedName>
</protein>
<evidence type="ECO:0000256" key="2">
    <source>
        <dbReference type="ARBA" id="ARBA00022777"/>
    </source>
</evidence>
<accession>X0YLS3</accession>
<dbReference type="PANTHER" id="PTHR43435:SF4">
    <property type="entry name" value="FGGY CARBOHYDRATE KINASE DOMAIN-CONTAINING PROTEIN"/>
    <property type="match status" value="1"/>
</dbReference>
<dbReference type="Pfam" id="PF02782">
    <property type="entry name" value="FGGY_C"/>
    <property type="match status" value="1"/>
</dbReference>
<name>X0YLS3_9ZZZZ</name>
<dbReference type="InterPro" id="IPR043129">
    <property type="entry name" value="ATPase_NBD"/>
</dbReference>
<evidence type="ECO:0000256" key="1">
    <source>
        <dbReference type="ARBA" id="ARBA00022679"/>
    </source>
</evidence>
<keyword evidence="2" id="KW-0418">Kinase</keyword>
<evidence type="ECO:0000259" key="3">
    <source>
        <dbReference type="Pfam" id="PF02782"/>
    </source>
</evidence>
<reference evidence="4" key="1">
    <citation type="journal article" date="2014" name="Front. Microbiol.">
        <title>High frequency of phylogenetically diverse reductive dehalogenase-homologous genes in deep subseafloor sedimentary metagenomes.</title>
        <authorList>
            <person name="Kawai M."/>
            <person name="Futagami T."/>
            <person name="Toyoda A."/>
            <person name="Takaki Y."/>
            <person name="Nishi S."/>
            <person name="Hori S."/>
            <person name="Arai W."/>
            <person name="Tsubouchi T."/>
            <person name="Morono Y."/>
            <person name="Uchiyama I."/>
            <person name="Ito T."/>
            <person name="Fujiyama A."/>
            <person name="Inagaki F."/>
            <person name="Takami H."/>
        </authorList>
    </citation>
    <scope>NUCLEOTIDE SEQUENCE</scope>
    <source>
        <strain evidence="4">Expedition CK06-06</strain>
    </source>
</reference>
<feature type="non-terminal residue" evidence="4">
    <location>
        <position position="211"/>
    </location>
</feature>
<dbReference type="GO" id="GO:0005737">
    <property type="term" value="C:cytoplasm"/>
    <property type="evidence" value="ECO:0007669"/>
    <property type="project" value="TreeGrafter"/>
</dbReference>
<proteinExistence type="predicted"/>
<feature type="domain" description="Carbohydrate kinase FGGY C-terminal" evidence="3">
    <location>
        <begin position="130"/>
        <end position="190"/>
    </location>
</feature>
<dbReference type="Gene3D" id="3.30.420.40">
    <property type="match status" value="2"/>
</dbReference>
<sequence length="211" mass="23192">MFPKIWQILKESPEIYQATDRFIEAGDWLVLQLTGQEKRSSCNAGYKAIWDKKEGYPSTDFFAALNPKLKNIVKEKLSPDIYPIGSKAGGLISKMARLTGLKEGTPVAVGIIDAHSAVPATTVTQPGKMVLIMGTSTCHMLLSKEQKLIPGIPGVVEDGILPGYFGYEAGQAAVGDIFDWFISNCIPASYEREAEKLCINIYRFLEEKASK</sequence>
<comment type="caution">
    <text evidence="4">The sequence shown here is derived from an EMBL/GenBank/DDBJ whole genome shotgun (WGS) entry which is preliminary data.</text>
</comment>
<dbReference type="GO" id="GO:0019150">
    <property type="term" value="F:D-ribulokinase activity"/>
    <property type="evidence" value="ECO:0007669"/>
    <property type="project" value="TreeGrafter"/>
</dbReference>
<organism evidence="4">
    <name type="scientific">marine sediment metagenome</name>
    <dbReference type="NCBI Taxonomy" id="412755"/>
    <lineage>
        <taxon>unclassified sequences</taxon>
        <taxon>metagenomes</taxon>
        <taxon>ecological metagenomes</taxon>
    </lineage>
</organism>
<dbReference type="EMBL" id="BART01000818">
    <property type="protein sequence ID" value="GAG56995.1"/>
    <property type="molecule type" value="Genomic_DNA"/>
</dbReference>
<evidence type="ECO:0000313" key="4">
    <source>
        <dbReference type="EMBL" id="GAG56995.1"/>
    </source>
</evidence>
<dbReference type="InterPro" id="IPR018485">
    <property type="entry name" value="FGGY_C"/>
</dbReference>
<gene>
    <name evidence="4" type="ORF">S01H4_03365</name>
</gene>
<dbReference type="PANTHER" id="PTHR43435">
    <property type="entry name" value="RIBULOKINASE"/>
    <property type="match status" value="1"/>
</dbReference>
<dbReference type="SUPFAM" id="SSF53067">
    <property type="entry name" value="Actin-like ATPase domain"/>
    <property type="match status" value="2"/>
</dbReference>
<dbReference type="GO" id="GO:0019321">
    <property type="term" value="P:pentose metabolic process"/>
    <property type="evidence" value="ECO:0007669"/>
    <property type="project" value="TreeGrafter"/>
</dbReference>
<dbReference type="AlphaFoldDB" id="X0YLS3"/>
<keyword evidence="1" id="KW-0808">Transferase</keyword>